<proteinExistence type="predicted"/>
<accession>A0A226X5S1</accession>
<dbReference type="EMBL" id="MTHB01000056">
    <property type="protein sequence ID" value="OXC78703.1"/>
    <property type="molecule type" value="Genomic_DNA"/>
</dbReference>
<sequence length="51" mass="5833">MRDGEAVARASEVYRLERVSADGERVDRIRVVLAVAIARRRLAMHATQWPK</sequence>
<evidence type="ECO:0000313" key="1">
    <source>
        <dbReference type="EMBL" id="OXC78703.1"/>
    </source>
</evidence>
<name>A0A226X5S1_CABSO</name>
<dbReference type="Proteomes" id="UP000214720">
    <property type="component" value="Unassembled WGS sequence"/>
</dbReference>
<dbReference type="AlphaFoldDB" id="A0A226X5S1"/>
<protein>
    <submittedName>
        <fullName evidence="1">Uncharacterized protein</fullName>
    </submittedName>
</protein>
<organism evidence="1 2">
    <name type="scientific">Caballeronia sordidicola</name>
    <name type="common">Burkholderia sordidicola</name>
    <dbReference type="NCBI Taxonomy" id="196367"/>
    <lineage>
        <taxon>Bacteria</taxon>
        <taxon>Pseudomonadati</taxon>
        <taxon>Pseudomonadota</taxon>
        <taxon>Betaproteobacteria</taxon>
        <taxon>Burkholderiales</taxon>
        <taxon>Burkholderiaceae</taxon>
        <taxon>Caballeronia</taxon>
    </lineage>
</organism>
<comment type="caution">
    <text evidence="1">The sequence shown here is derived from an EMBL/GenBank/DDBJ whole genome shotgun (WGS) entry which is preliminary data.</text>
</comment>
<evidence type="ECO:0000313" key="2">
    <source>
        <dbReference type="Proteomes" id="UP000214720"/>
    </source>
</evidence>
<gene>
    <name evidence="1" type="ORF">BSU04_10575</name>
</gene>
<reference evidence="2" key="1">
    <citation type="submission" date="2017-01" db="EMBL/GenBank/DDBJ databases">
        <title>Genome Analysis of Deinococcus marmoris KOPRI26562.</title>
        <authorList>
            <person name="Kim J.H."/>
            <person name="Oh H.-M."/>
        </authorList>
    </citation>
    <scope>NUCLEOTIDE SEQUENCE [LARGE SCALE GENOMIC DNA]</scope>
    <source>
        <strain evidence="2">PAMC 26633</strain>
    </source>
</reference>